<sequence length="669" mass="69875">MANAAPSSVALEEASAAPHVADNSGSRNSAAEQEATSANEATNEPVEVRGGTGVISRVKNIAADSITVAEIPSNVAASVASAASSANKPANIQDHRTERAAHDAVAGAYDSYGDAAERSVTSSIPARALFAKSQVIATGAAPESSNAATTGIRSVGETANADSAAANAAVPLAEDLNGAAVPMISALPQLKSSVVAMAYDVGTETEARRRLYLTIAITYLASLSSGLSIAYSSPALPSIRKVMQFSEADSGWFGSLVMLGAVIGGLSGGRQANAIGRRNTLIASSIWFLVGWLWLALGTPKAALFVGRLLTGVGTGMAALAVSVFISEISPANHRGLLNTGANCVLCCGVLLVFVLGKFLSFSLLAVWCLLPAAAMSILLFWCHESPRWLLKNSRRDGAAKALRFYFGPGAASELTTLEAALSRKGGMPAAGFSLRDMASPRVYRSFLCVLLTMTMQRLAAINLMITFTHDIFEEAGTTMSPENSAITVALIQVVMVGVATVLTDHLGRKVLFLFSSAVSSVCLGALGLYFYYKAKVGDSFAVAYGWLPLTSVCIYFFGYSVGLGPLPWVIMGEMIPLKARAFATGTCTAVIFGEGFAVIISYHGMRATLGMAGTFWLFGACLAVSLILFFLFVPETGGKNLEDIESLFGGSSSSQHEPMVKNEARNAN</sequence>
<proteinExistence type="predicted"/>
<keyword evidence="2" id="KW-1185">Reference proteome</keyword>
<comment type="caution">
    <text evidence="1">The sequence shown here is derived from an EMBL/GenBank/DDBJ whole genome shotgun (WGS) entry which is preliminary data.</text>
</comment>
<reference evidence="1" key="1">
    <citation type="submission" date="2020-05" db="EMBL/GenBank/DDBJ databases">
        <title>Large-scale comparative analyses of tick genomes elucidate their genetic diversity and vector capacities.</title>
        <authorList>
            <person name="Jia N."/>
            <person name="Wang J."/>
            <person name="Shi W."/>
            <person name="Du L."/>
            <person name="Sun Y."/>
            <person name="Zhan W."/>
            <person name="Jiang J."/>
            <person name="Wang Q."/>
            <person name="Zhang B."/>
            <person name="Ji P."/>
            <person name="Sakyi L.B."/>
            <person name="Cui X."/>
            <person name="Yuan T."/>
            <person name="Jiang B."/>
            <person name="Yang W."/>
            <person name="Lam T.T.-Y."/>
            <person name="Chang Q."/>
            <person name="Ding S."/>
            <person name="Wang X."/>
            <person name="Zhu J."/>
            <person name="Ruan X."/>
            <person name="Zhao L."/>
            <person name="Wei J."/>
            <person name="Que T."/>
            <person name="Du C."/>
            <person name="Cheng J."/>
            <person name="Dai P."/>
            <person name="Han X."/>
            <person name="Huang E."/>
            <person name="Gao Y."/>
            <person name="Liu J."/>
            <person name="Shao H."/>
            <person name="Ye R."/>
            <person name="Li L."/>
            <person name="Wei W."/>
            <person name="Wang X."/>
            <person name="Wang C."/>
            <person name="Yang T."/>
            <person name="Huo Q."/>
            <person name="Li W."/>
            <person name="Guo W."/>
            <person name="Chen H."/>
            <person name="Zhou L."/>
            <person name="Ni X."/>
            <person name="Tian J."/>
            <person name="Zhou Y."/>
            <person name="Sheng Y."/>
            <person name="Liu T."/>
            <person name="Pan Y."/>
            <person name="Xia L."/>
            <person name="Li J."/>
            <person name="Zhao F."/>
            <person name="Cao W."/>
        </authorList>
    </citation>
    <scope>NUCLEOTIDE SEQUENCE</scope>
    <source>
        <strain evidence="1">Dsil-2018</strain>
    </source>
</reference>
<evidence type="ECO:0000313" key="1">
    <source>
        <dbReference type="EMBL" id="KAH7945980.1"/>
    </source>
</evidence>
<dbReference type="Proteomes" id="UP000821865">
    <property type="component" value="Chromosome 6"/>
</dbReference>
<evidence type="ECO:0000313" key="2">
    <source>
        <dbReference type="Proteomes" id="UP000821865"/>
    </source>
</evidence>
<organism evidence="1 2">
    <name type="scientific">Dermacentor silvarum</name>
    <name type="common">Tick</name>
    <dbReference type="NCBI Taxonomy" id="543639"/>
    <lineage>
        <taxon>Eukaryota</taxon>
        <taxon>Metazoa</taxon>
        <taxon>Ecdysozoa</taxon>
        <taxon>Arthropoda</taxon>
        <taxon>Chelicerata</taxon>
        <taxon>Arachnida</taxon>
        <taxon>Acari</taxon>
        <taxon>Parasitiformes</taxon>
        <taxon>Ixodida</taxon>
        <taxon>Ixodoidea</taxon>
        <taxon>Ixodidae</taxon>
        <taxon>Rhipicephalinae</taxon>
        <taxon>Dermacentor</taxon>
    </lineage>
</organism>
<protein>
    <submittedName>
        <fullName evidence="1">Uncharacterized protein</fullName>
    </submittedName>
</protein>
<dbReference type="EMBL" id="CM023475">
    <property type="protein sequence ID" value="KAH7945980.1"/>
    <property type="molecule type" value="Genomic_DNA"/>
</dbReference>
<gene>
    <name evidence="1" type="ORF">HPB49_018666</name>
</gene>
<accession>A0ACB8CM72</accession>
<name>A0ACB8CM72_DERSI</name>